<dbReference type="RefSeq" id="WP_174118098.1">
    <property type="nucleotide sequence ID" value="NZ_JARQAI010000038.1"/>
</dbReference>
<keyword evidence="1" id="KW-0472">Membrane</keyword>
<name>A0AAE4I277_9ENTE</name>
<gene>
    <name evidence="2" type="ORF">P7H00_14090</name>
</gene>
<evidence type="ECO:0000313" key="3">
    <source>
        <dbReference type="Proteomes" id="UP001180842"/>
    </source>
</evidence>
<feature type="transmembrane region" description="Helical" evidence="1">
    <location>
        <begin position="12"/>
        <end position="30"/>
    </location>
</feature>
<dbReference type="EMBL" id="JARQAI010000038">
    <property type="protein sequence ID" value="MDT2738235.1"/>
    <property type="molecule type" value="Genomic_DNA"/>
</dbReference>
<dbReference type="AlphaFoldDB" id="A0AAE4I277"/>
<evidence type="ECO:0000313" key="2">
    <source>
        <dbReference type="EMBL" id="MDT2738235.1"/>
    </source>
</evidence>
<evidence type="ECO:0000256" key="1">
    <source>
        <dbReference type="SAM" id="Phobius"/>
    </source>
</evidence>
<reference evidence="2" key="1">
    <citation type="submission" date="2023-03" db="EMBL/GenBank/DDBJ databases">
        <authorList>
            <person name="Shen W."/>
            <person name="Cai J."/>
        </authorList>
    </citation>
    <scope>NUCLEOTIDE SEQUENCE</scope>
    <source>
        <strain evidence="2">P69-2</strain>
    </source>
</reference>
<accession>A0AAE4I277</accession>
<organism evidence="2 3">
    <name type="scientific">Enterococcus pseudoavium</name>
    <dbReference type="NCBI Taxonomy" id="44007"/>
    <lineage>
        <taxon>Bacteria</taxon>
        <taxon>Bacillati</taxon>
        <taxon>Bacillota</taxon>
        <taxon>Bacilli</taxon>
        <taxon>Lactobacillales</taxon>
        <taxon>Enterococcaceae</taxon>
        <taxon>Enterococcus</taxon>
    </lineage>
</organism>
<protein>
    <submittedName>
        <fullName evidence="2">Uncharacterized protein</fullName>
    </submittedName>
</protein>
<proteinExistence type="predicted"/>
<keyword evidence="1" id="KW-1133">Transmembrane helix</keyword>
<dbReference type="Proteomes" id="UP001180842">
    <property type="component" value="Unassembled WGS sequence"/>
</dbReference>
<feature type="transmembrane region" description="Helical" evidence="1">
    <location>
        <begin position="36"/>
        <end position="55"/>
    </location>
</feature>
<keyword evidence="1" id="KW-0812">Transmembrane</keyword>
<sequence>MIDMWLFYGYKFLLPVLIAIISLFIFITWREDRVHHGWWLAFLFFSLSLALAIPVKANPFQNNLNNYEESKKIVQQINGLYSKEWLEPVILKENITKKDIENFENKIKTLSSKGQQKKAKKAIETAWDGWNNQQAALFFAENLGWESDVFYDTPHLSTINVDSIPQAHKLLDKLKGSSLRSTLANFLDGCEELIASEDY</sequence>
<comment type="caution">
    <text evidence="2">The sequence shown here is derived from an EMBL/GenBank/DDBJ whole genome shotgun (WGS) entry which is preliminary data.</text>
</comment>